<dbReference type="EMBL" id="QPJS01000001">
    <property type="protein sequence ID" value="RCX04988.1"/>
    <property type="molecule type" value="Genomic_DNA"/>
</dbReference>
<dbReference type="RefSeq" id="WP_051889251.1">
    <property type="nucleotide sequence ID" value="NZ_BHZF01000001.1"/>
</dbReference>
<sequence>MLGFRALCLLLFLSLSHLLFSELYLKTEIDSLFTVANEFYKNEQYQEAIRMYNSILDKRYISSELFYNLANAYFKESQYGMSRYYYEKALMYTPYDAEILHNVNLLLENIPYDIGFGLPSEIEKVIFWLIHSDVMLYLTILSFLLVILTFYYWVKNYFFRDVKYFVPKVVSLLGMSLILIGIVYWIDSKNVENYCIVVKNTTFIKSEPVESAKEIFILNEAMKVMKLDEYNGYVKIRLPDGKLGWGNKDDFFYL</sequence>
<evidence type="ECO:0000313" key="3">
    <source>
        <dbReference type="EMBL" id="RCX04988.1"/>
    </source>
</evidence>
<name>A0A369A9A8_9FLAO</name>
<keyword evidence="4" id="KW-1185">Reference proteome</keyword>
<evidence type="ECO:0000313" key="4">
    <source>
        <dbReference type="Proteomes" id="UP000253517"/>
    </source>
</evidence>
<reference evidence="3 4" key="1">
    <citation type="submission" date="2018-07" db="EMBL/GenBank/DDBJ databases">
        <title>Genomic Encyclopedia of Type Strains, Phase IV (KMG-IV): sequencing the most valuable type-strain genomes for metagenomic binning, comparative biology and taxonomic classification.</title>
        <authorList>
            <person name="Goeker M."/>
        </authorList>
    </citation>
    <scope>NUCLEOTIDE SEQUENCE [LARGE SCALE GENOMIC DNA]</scope>
    <source>
        <strain evidence="3 4">DSM 21410</strain>
    </source>
</reference>
<dbReference type="Proteomes" id="UP000253517">
    <property type="component" value="Unassembled WGS sequence"/>
</dbReference>
<feature type="transmembrane region" description="Helical" evidence="2">
    <location>
        <begin position="134"/>
        <end position="153"/>
    </location>
</feature>
<evidence type="ECO:0000256" key="2">
    <source>
        <dbReference type="SAM" id="Phobius"/>
    </source>
</evidence>
<keyword evidence="2" id="KW-0472">Membrane</keyword>
<dbReference type="SMART" id="SM00028">
    <property type="entry name" value="TPR"/>
    <property type="match status" value="2"/>
</dbReference>
<comment type="caution">
    <text evidence="3">The sequence shown here is derived from an EMBL/GenBank/DDBJ whole genome shotgun (WGS) entry which is preliminary data.</text>
</comment>
<gene>
    <name evidence="3" type="ORF">DES35_101267</name>
</gene>
<dbReference type="InterPro" id="IPR019734">
    <property type="entry name" value="TPR_rpt"/>
</dbReference>
<evidence type="ECO:0000256" key="1">
    <source>
        <dbReference type="PROSITE-ProRule" id="PRU00339"/>
    </source>
</evidence>
<keyword evidence="2" id="KW-0812">Transmembrane</keyword>
<dbReference type="Gene3D" id="1.25.40.10">
    <property type="entry name" value="Tetratricopeptide repeat domain"/>
    <property type="match status" value="1"/>
</dbReference>
<feature type="transmembrane region" description="Helical" evidence="2">
    <location>
        <begin position="165"/>
        <end position="186"/>
    </location>
</feature>
<keyword evidence="2" id="KW-1133">Transmembrane helix</keyword>
<organism evidence="3 4">
    <name type="scientific">Schleiferia thermophila</name>
    <dbReference type="NCBI Taxonomy" id="884107"/>
    <lineage>
        <taxon>Bacteria</taxon>
        <taxon>Pseudomonadati</taxon>
        <taxon>Bacteroidota</taxon>
        <taxon>Flavobacteriia</taxon>
        <taxon>Flavobacteriales</taxon>
        <taxon>Schleiferiaceae</taxon>
        <taxon>Schleiferia</taxon>
    </lineage>
</organism>
<protein>
    <submittedName>
        <fullName evidence="3">Uncharacterized protein</fullName>
    </submittedName>
</protein>
<dbReference type="InterPro" id="IPR011990">
    <property type="entry name" value="TPR-like_helical_dom_sf"/>
</dbReference>
<dbReference type="AlphaFoldDB" id="A0A369A9A8"/>
<accession>A0A369A9A8</accession>
<dbReference type="SUPFAM" id="SSF48452">
    <property type="entry name" value="TPR-like"/>
    <property type="match status" value="1"/>
</dbReference>
<feature type="repeat" description="TPR" evidence="1">
    <location>
        <begin position="63"/>
        <end position="96"/>
    </location>
</feature>
<dbReference type="PROSITE" id="PS50005">
    <property type="entry name" value="TPR"/>
    <property type="match status" value="1"/>
</dbReference>
<proteinExistence type="predicted"/>
<keyword evidence="1" id="KW-0802">TPR repeat</keyword>
<dbReference type="Gene3D" id="2.30.30.40">
    <property type="entry name" value="SH3 Domains"/>
    <property type="match status" value="1"/>
</dbReference>